<name>A0A9X3S6Q1_9ACTN</name>
<dbReference type="SUPFAM" id="SSF81271">
    <property type="entry name" value="TGS-like"/>
    <property type="match status" value="1"/>
</dbReference>
<sequence>MTIEPRELLVRYLPHDRSWAEWIAWQLEDTGYPTRLQVIRPDTLEIDSQSGAAGPLITVSPSRPFTDLTEPSTRRVAIRVRDVEIEWADSHVVDLVGLDETEARRSVLAVLGDLGAVARETHDASGDQRARFRRLFRRRTKPSTRPPLPRSSDEWRTAVTRRHEVFTRGGRFPDRLGTWNVPEGATLLDLAFYIHTAIGSQATGALVNGREVDFLGHVLEPGDIVEIIRADTIQRTEADVENVKTPRGHRKLREALRAFPVIRGRLRLLEHLAGYGLRPSRDDLDPAVEQIAGRFGGTHEDSTATRMYTRIADGRSTPGEVASAVIDALGRLLRVVTVLPDGRTVTGSAGGLLQVWAQDGTPADALDPHIGSVCGISALGSARVGSADTDGGLWIWDLTTGDSHVAFSLPVPCAAMAAWPSPPRVGVAGIDGSIRIEAIDQEVGEWPELRCPAYIEALVAARDGPRLFAGCRDGSIHGWDVNTGQEFLNHAPHADRVLALAVTTDGQTVCSGAADGSTAVLETSDARPRAGPRHPAAVHALAVAADGRFVSGCADGVIRVWRSGGEPIGLPRTHGGAVRDIALLDDEQIVSVSEDGELHIQSLLPAPAGVPATPWRLTIDRDGGEVRVGSSEEIRLVLAPASRPDQFKRHVLVLPITALDLTVFVEAPGFRLETPSPITIPVVDGTPQQTSIAVSMTAIASGDHTITAVAYQGAQAARLEPAEAQFEIHVRRPEALPQLPELVHADAIPGPPSDVMVFVTVEESVTSQRLAFYLTCSRLGYDAERLELPPITVDDARGICQQLAELSAFDGSPASTRAATQAFGGMLADTLMPRGPLREAYEQLRDAPATWFVLSDERAVMPWELVCPYYLSQESADVVFEPCLAEDFDVAHWITGQGLRLDSEAPMARVAIADYGAPPAHLRPWREALGEDPEQPSGVDLLASDNPYFGLHVIRFAREDIRDGITQATEDSPLRQPLVQEHRLELTRRRPLVTLSFIGETPADGGATQIERAWAAPLLRSGATAVVGPRWRVPASVDERFVKTLYDGLREGASLADAVRSAREAVRAHSSHRQDWLAYAVFGHPQCAIYLVRPAGGFALFEAIDEPEHGAFLAGHVYRFRVSYRAEAPAWYDGRLHTRDWRPSTDDVSVAVIPMAGGDRVTHSLNRIEGCDDHQAVMTLRMPTAESQLSLMLRFESAGEELRSLWVDLDIQELQP</sequence>
<dbReference type="InterPro" id="IPR012676">
    <property type="entry name" value="TGS-like"/>
</dbReference>
<comment type="caution">
    <text evidence="6">The sequence shown here is derived from an EMBL/GenBank/DDBJ whole genome shotgun (WGS) entry which is preliminary data.</text>
</comment>
<organism evidence="6 7">
    <name type="scientific">Solirubrobacter ginsenosidimutans</name>
    <dbReference type="NCBI Taxonomy" id="490573"/>
    <lineage>
        <taxon>Bacteria</taxon>
        <taxon>Bacillati</taxon>
        <taxon>Actinomycetota</taxon>
        <taxon>Thermoleophilia</taxon>
        <taxon>Solirubrobacterales</taxon>
        <taxon>Solirubrobacteraceae</taxon>
        <taxon>Solirubrobacter</taxon>
    </lineage>
</organism>
<evidence type="ECO:0000313" key="6">
    <source>
        <dbReference type="EMBL" id="MDA0165331.1"/>
    </source>
</evidence>
<keyword evidence="2" id="KW-0853">WD repeat</keyword>
<evidence type="ECO:0000259" key="5">
    <source>
        <dbReference type="Pfam" id="PF12770"/>
    </source>
</evidence>
<dbReference type="GO" id="GO:0010992">
    <property type="term" value="P:ubiquitin recycling"/>
    <property type="evidence" value="ECO:0007669"/>
    <property type="project" value="TreeGrafter"/>
</dbReference>
<proteinExistence type="predicted"/>
<dbReference type="Gene3D" id="3.10.20.30">
    <property type="match status" value="1"/>
</dbReference>
<dbReference type="SUPFAM" id="SSF50978">
    <property type="entry name" value="WD40 repeat-like"/>
    <property type="match status" value="1"/>
</dbReference>
<accession>A0A9X3S6Q1</accession>
<evidence type="ECO:0000256" key="2">
    <source>
        <dbReference type="ARBA" id="ARBA00022574"/>
    </source>
</evidence>
<dbReference type="InterPro" id="IPR001680">
    <property type="entry name" value="WD40_rpt"/>
</dbReference>
<dbReference type="InterPro" id="IPR015943">
    <property type="entry name" value="WD40/YVTN_repeat-like_dom_sf"/>
</dbReference>
<dbReference type="InterPro" id="IPR024983">
    <property type="entry name" value="CHAT_dom"/>
</dbReference>
<keyword evidence="7" id="KW-1185">Reference proteome</keyword>
<keyword evidence="3" id="KW-0677">Repeat</keyword>
<dbReference type="RefSeq" id="WP_270044588.1">
    <property type="nucleotide sequence ID" value="NZ_JAPDOD010000045.1"/>
</dbReference>
<dbReference type="PANTHER" id="PTHR19849">
    <property type="entry name" value="PHOSPHOLIPASE A-2-ACTIVATING PROTEIN"/>
    <property type="match status" value="1"/>
</dbReference>
<dbReference type="InterPro" id="IPR004095">
    <property type="entry name" value="TGS"/>
</dbReference>
<dbReference type="Proteomes" id="UP001149140">
    <property type="component" value="Unassembled WGS sequence"/>
</dbReference>
<evidence type="ECO:0000259" key="4">
    <source>
        <dbReference type="Pfam" id="PF02824"/>
    </source>
</evidence>
<keyword evidence="1" id="KW-0963">Cytoplasm</keyword>
<dbReference type="Pfam" id="PF12770">
    <property type="entry name" value="CHAT"/>
    <property type="match status" value="1"/>
</dbReference>
<gene>
    <name evidence="6" type="ORF">OM076_33995</name>
</gene>
<feature type="domain" description="CHAT" evidence="5">
    <location>
        <begin position="1017"/>
        <end position="1083"/>
    </location>
</feature>
<dbReference type="Pfam" id="PF00400">
    <property type="entry name" value="WD40"/>
    <property type="match status" value="1"/>
</dbReference>
<dbReference type="PANTHER" id="PTHR19849:SF0">
    <property type="entry name" value="PHOSPHOLIPASE A-2-ACTIVATING PROTEIN"/>
    <property type="match status" value="1"/>
</dbReference>
<dbReference type="InterPro" id="IPR036322">
    <property type="entry name" value="WD40_repeat_dom_sf"/>
</dbReference>
<dbReference type="EMBL" id="JAPDOD010000045">
    <property type="protein sequence ID" value="MDA0165331.1"/>
    <property type="molecule type" value="Genomic_DNA"/>
</dbReference>
<dbReference type="GO" id="GO:0043130">
    <property type="term" value="F:ubiquitin binding"/>
    <property type="evidence" value="ECO:0007669"/>
    <property type="project" value="TreeGrafter"/>
</dbReference>
<dbReference type="Pfam" id="PF02824">
    <property type="entry name" value="TGS"/>
    <property type="match status" value="1"/>
</dbReference>
<dbReference type="Gene3D" id="2.130.10.10">
    <property type="entry name" value="YVTN repeat-like/Quinoprotein amine dehydrogenase"/>
    <property type="match status" value="2"/>
</dbReference>
<dbReference type="InterPro" id="IPR012675">
    <property type="entry name" value="Beta-grasp_dom_sf"/>
</dbReference>
<dbReference type="SMART" id="SM00320">
    <property type="entry name" value="WD40"/>
    <property type="match status" value="6"/>
</dbReference>
<dbReference type="GO" id="GO:0005737">
    <property type="term" value="C:cytoplasm"/>
    <property type="evidence" value="ECO:0007669"/>
    <property type="project" value="UniProtKB-ARBA"/>
</dbReference>
<protein>
    <submittedName>
        <fullName evidence="6">TGS domain-containing protein</fullName>
    </submittedName>
</protein>
<dbReference type="AlphaFoldDB" id="A0A9X3S6Q1"/>
<feature type="domain" description="TGS" evidence="4">
    <location>
        <begin position="165"/>
        <end position="228"/>
    </location>
</feature>
<reference evidence="6" key="1">
    <citation type="submission" date="2022-10" db="EMBL/GenBank/DDBJ databases">
        <title>The WGS of Solirubrobacter ginsenosidimutans DSM 21036.</title>
        <authorList>
            <person name="Jiang Z."/>
        </authorList>
    </citation>
    <scope>NUCLEOTIDE SEQUENCE</scope>
    <source>
        <strain evidence="6">DSM 21036</strain>
    </source>
</reference>
<evidence type="ECO:0000256" key="3">
    <source>
        <dbReference type="ARBA" id="ARBA00022737"/>
    </source>
</evidence>
<dbReference type="GO" id="GO:0043161">
    <property type="term" value="P:proteasome-mediated ubiquitin-dependent protein catabolic process"/>
    <property type="evidence" value="ECO:0007669"/>
    <property type="project" value="TreeGrafter"/>
</dbReference>
<evidence type="ECO:0000256" key="1">
    <source>
        <dbReference type="ARBA" id="ARBA00022490"/>
    </source>
</evidence>
<evidence type="ECO:0000313" key="7">
    <source>
        <dbReference type="Proteomes" id="UP001149140"/>
    </source>
</evidence>